<evidence type="ECO:0000313" key="3">
    <source>
        <dbReference type="EMBL" id="EMS71898.1"/>
    </source>
</evidence>
<reference evidence="3 4" key="1">
    <citation type="journal article" date="2013" name="Genome Announc.">
        <title>Draft Genome Sequence of the Cellulolytic, Mesophilic, Anaerobic Bacterium Clostridium termitidis Strain CT1112 (DSM 5398).</title>
        <authorList>
            <person name="Lal S."/>
            <person name="Ramachandran U."/>
            <person name="Zhang X."/>
            <person name="Munir R."/>
            <person name="Sparling R."/>
            <person name="Levin D.B."/>
        </authorList>
    </citation>
    <scope>NUCLEOTIDE SEQUENCE [LARGE SCALE GENOMIC DNA]</scope>
    <source>
        <strain evidence="3 4">CT1112</strain>
    </source>
</reference>
<gene>
    <name evidence="3" type="ORF">CTER_2263</name>
</gene>
<feature type="compositionally biased region" description="Acidic residues" evidence="1">
    <location>
        <begin position="267"/>
        <end position="280"/>
    </location>
</feature>
<dbReference type="eggNOG" id="COG5578">
    <property type="taxonomic scope" value="Bacteria"/>
</dbReference>
<evidence type="ECO:0000313" key="4">
    <source>
        <dbReference type="Proteomes" id="UP000014155"/>
    </source>
</evidence>
<feature type="transmembrane region" description="Helical" evidence="2">
    <location>
        <begin position="78"/>
        <end position="107"/>
    </location>
</feature>
<keyword evidence="4" id="KW-1185">Reference proteome</keyword>
<evidence type="ECO:0000256" key="2">
    <source>
        <dbReference type="SAM" id="Phobius"/>
    </source>
</evidence>
<protein>
    <submittedName>
        <fullName evidence="3">Putative integral membrane protein</fullName>
    </submittedName>
</protein>
<dbReference type="Pfam" id="PF04854">
    <property type="entry name" value="DUF624"/>
    <property type="match status" value="1"/>
</dbReference>
<proteinExistence type="predicted"/>
<name>S0FTS2_RUMCE</name>
<accession>S0FTS2</accession>
<feature type="compositionally biased region" description="Basic and acidic residues" evidence="1">
    <location>
        <begin position="281"/>
        <end position="296"/>
    </location>
</feature>
<feature type="transmembrane region" description="Helical" evidence="2">
    <location>
        <begin position="202"/>
        <end position="224"/>
    </location>
</feature>
<keyword evidence="2" id="KW-0812">Transmembrane</keyword>
<evidence type="ECO:0000256" key="1">
    <source>
        <dbReference type="SAM" id="MobiDB-lite"/>
    </source>
</evidence>
<comment type="caution">
    <text evidence="3">The sequence shown here is derived from an EMBL/GenBank/DDBJ whole genome shotgun (WGS) entry which is preliminary data.</text>
</comment>
<feature type="region of interest" description="Disordered" evidence="1">
    <location>
        <begin position="267"/>
        <end position="305"/>
    </location>
</feature>
<dbReference type="PATRIC" id="fig|1195236.3.peg.2567"/>
<keyword evidence="2" id="KW-0472">Membrane</keyword>
<dbReference type="AlphaFoldDB" id="S0FTS2"/>
<feature type="transmembrane region" description="Helical" evidence="2">
    <location>
        <begin position="42"/>
        <end position="66"/>
    </location>
</feature>
<keyword evidence="2" id="KW-1133">Transmembrane helix</keyword>
<dbReference type="EMBL" id="AORV01000033">
    <property type="protein sequence ID" value="EMS71898.1"/>
    <property type="molecule type" value="Genomic_DNA"/>
</dbReference>
<dbReference type="Proteomes" id="UP000014155">
    <property type="component" value="Unassembled WGS sequence"/>
</dbReference>
<organism evidence="3 4">
    <name type="scientific">Ruminiclostridium cellobioparum subsp. termitidis CT1112</name>
    <dbReference type="NCBI Taxonomy" id="1195236"/>
    <lineage>
        <taxon>Bacteria</taxon>
        <taxon>Bacillati</taxon>
        <taxon>Bacillota</taxon>
        <taxon>Clostridia</taxon>
        <taxon>Eubacteriales</taxon>
        <taxon>Oscillospiraceae</taxon>
        <taxon>Ruminiclostridium</taxon>
    </lineage>
</organism>
<feature type="transmembrane region" description="Helical" evidence="2">
    <location>
        <begin position="133"/>
        <end position="154"/>
    </location>
</feature>
<dbReference type="RefSeq" id="WP_004625878.1">
    <property type="nucleotide sequence ID" value="NZ_AORV01000033.1"/>
</dbReference>
<sequence length="305" mass="35225">MGLFSANYNKPGPGVDKDAPPKPRFFIFFEVLKRKFWHLLRVNMMFVLFNIPALLAAFFIAEVYLQRIKFDAGGIGDFYLRLFLASLLTLIPVIAFGPVQAGFTYILRNYSREEHSFIWWDFKETFVKNFKQGMAITVIDLAVMYILGLAINFYAGQNGLIFTAATSFVSLSLVIFVIMHLYIYPMLVTVDLSIKNIYKNAFIFAILKFLPNLLFFILNIAIAYAAFFNVLIGCILYIFLLPSFIGLMNNFYVNPIIKKYVVTQTEQLEEEDDEEEDDGEGFYKKDYEEEGNRAETDDSDDFEEK</sequence>
<feature type="transmembrane region" description="Helical" evidence="2">
    <location>
        <begin position="160"/>
        <end position="182"/>
    </location>
</feature>
<dbReference type="InterPro" id="IPR006938">
    <property type="entry name" value="DUF624"/>
</dbReference>
<feature type="transmembrane region" description="Helical" evidence="2">
    <location>
        <begin position="230"/>
        <end position="252"/>
    </location>
</feature>
<dbReference type="STRING" id="1195236.CTER_2263"/>